<dbReference type="InterPro" id="IPR050392">
    <property type="entry name" value="Collagen/C1q_domain"/>
</dbReference>
<dbReference type="Gene3D" id="2.60.120.40">
    <property type="match status" value="1"/>
</dbReference>
<sequence>MEITKIKTLFKSSELEELFKTKSSLLQTDKSKTVVDAAGFLKDDYKSVNTIKTNSSKLEIKQRGIEPRSSGRTSSKRLLLTDNQPVANNGVAFFAYLSKSEHNAGAHQTFVFDVDHTNIGGHYSHHTGVFTCPIHGVYVFSWSIYCATGGYVYSELVVNSSPVSGAFVGSGSVANILSSTGLAIVELNAGDEVYIRTPPNYAANGQVVSDLPYRSTFSGWKLF</sequence>
<dbReference type="AlphaFoldDB" id="A0A8W8P317"/>
<evidence type="ECO:0000313" key="5">
    <source>
        <dbReference type="Proteomes" id="UP000005408"/>
    </source>
</evidence>
<organism evidence="4 5">
    <name type="scientific">Magallana gigas</name>
    <name type="common">Pacific oyster</name>
    <name type="synonym">Crassostrea gigas</name>
    <dbReference type="NCBI Taxonomy" id="29159"/>
    <lineage>
        <taxon>Eukaryota</taxon>
        <taxon>Metazoa</taxon>
        <taxon>Spiralia</taxon>
        <taxon>Lophotrochozoa</taxon>
        <taxon>Mollusca</taxon>
        <taxon>Bivalvia</taxon>
        <taxon>Autobranchia</taxon>
        <taxon>Pteriomorphia</taxon>
        <taxon>Ostreida</taxon>
        <taxon>Ostreoidea</taxon>
        <taxon>Ostreidae</taxon>
        <taxon>Magallana</taxon>
    </lineage>
</organism>
<dbReference type="SMART" id="SM00110">
    <property type="entry name" value="C1Q"/>
    <property type="match status" value="1"/>
</dbReference>
<dbReference type="SUPFAM" id="SSF49842">
    <property type="entry name" value="TNF-like"/>
    <property type="match status" value="1"/>
</dbReference>
<dbReference type="GO" id="GO:0005581">
    <property type="term" value="C:collagen trimer"/>
    <property type="evidence" value="ECO:0007669"/>
    <property type="project" value="UniProtKB-KW"/>
</dbReference>
<name>A0A8W8P317_MAGGI</name>
<keyword evidence="2" id="KW-0964">Secreted</keyword>
<comment type="subcellular location">
    <subcellularLocation>
        <location evidence="1">Secreted</location>
    </subcellularLocation>
</comment>
<dbReference type="InterPro" id="IPR008983">
    <property type="entry name" value="Tumour_necrosis_fac-like_dom"/>
</dbReference>
<dbReference type="InterPro" id="IPR001073">
    <property type="entry name" value="C1q_dom"/>
</dbReference>
<dbReference type="PROSITE" id="PS50871">
    <property type="entry name" value="C1Q"/>
    <property type="match status" value="1"/>
</dbReference>
<feature type="domain" description="C1q" evidence="3">
    <location>
        <begin position="86"/>
        <end position="223"/>
    </location>
</feature>
<dbReference type="PANTHER" id="PTHR15427:SF33">
    <property type="entry name" value="COLLAGEN IV NC1 DOMAIN-CONTAINING PROTEIN"/>
    <property type="match status" value="1"/>
</dbReference>
<proteinExistence type="predicted"/>
<accession>A0A8W8P317</accession>
<evidence type="ECO:0000256" key="2">
    <source>
        <dbReference type="ARBA" id="ARBA00022525"/>
    </source>
</evidence>
<evidence type="ECO:0000256" key="1">
    <source>
        <dbReference type="ARBA" id="ARBA00004613"/>
    </source>
</evidence>
<keyword evidence="5" id="KW-1185">Reference proteome</keyword>
<dbReference type="Proteomes" id="UP000005408">
    <property type="component" value="Unassembled WGS sequence"/>
</dbReference>
<protein>
    <recommendedName>
        <fullName evidence="3">C1q domain-containing protein</fullName>
    </recommendedName>
</protein>
<evidence type="ECO:0000313" key="4">
    <source>
        <dbReference type="EnsemblMetazoa" id="G8590.1:cds"/>
    </source>
</evidence>
<dbReference type="Pfam" id="PF00386">
    <property type="entry name" value="C1q"/>
    <property type="match status" value="1"/>
</dbReference>
<dbReference type="PRINTS" id="PR00007">
    <property type="entry name" value="COMPLEMNTC1Q"/>
</dbReference>
<dbReference type="EnsemblMetazoa" id="G8590.1">
    <property type="protein sequence ID" value="G8590.1:cds"/>
    <property type="gene ID" value="G8590"/>
</dbReference>
<evidence type="ECO:0000259" key="3">
    <source>
        <dbReference type="PROSITE" id="PS50871"/>
    </source>
</evidence>
<reference evidence="4" key="1">
    <citation type="submission" date="2022-08" db="UniProtKB">
        <authorList>
            <consortium name="EnsemblMetazoa"/>
        </authorList>
    </citation>
    <scope>IDENTIFICATION</scope>
    <source>
        <strain evidence="4">05x7-T-G4-1.051#20</strain>
    </source>
</reference>
<dbReference type="PANTHER" id="PTHR15427">
    <property type="entry name" value="EMILIN ELASTIN MICROFIBRIL INTERFACE-LOCATED PROTEIN ELASTIN MICROFIBRIL INTERFACER"/>
    <property type="match status" value="1"/>
</dbReference>